<feature type="domain" description="VTT" evidence="2">
    <location>
        <begin position="60"/>
        <end position="177"/>
    </location>
</feature>
<name>A0A7J4IZM8_9ARCH</name>
<keyword evidence="1" id="KW-0812">Transmembrane</keyword>
<sequence length="192" mass="20712">MDKGLLDKLKVAGSILIMAIFAIVIFLNAGLVRQLAEGYGLIGLFVAAIIANATVLLPMPIDVVIIALNAQSESLLQVFILGAVVGTGAAIGEMTAYVAGLLGVETAEKIKAQEFKRIREVREKIEKAGMMFIFLVAIVPFPFDVIGITAGFIRYNPRKFFIAALAGKICRFILLGLAAYFGFALIKDFWAL</sequence>
<reference evidence="4" key="1">
    <citation type="journal article" date="2020" name="bioRxiv">
        <title>A rank-normalized archaeal taxonomy based on genome phylogeny resolves widespread incomplete and uneven classifications.</title>
        <authorList>
            <person name="Rinke C."/>
            <person name="Chuvochina M."/>
            <person name="Mussig A.J."/>
            <person name="Chaumeil P.-A."/>
            <person name="Waite D.W."/>
            <person name="Whitman W.B."/>
            <person name="Parks D.H."/>
            <person name="Hugenholtz P."/>
        </authorList>
    </citation>
    <scope>NUCLEOTIDE SEQUENCE [LARGE SCALE GENOMIC DNA]</scope>
</reference>
<feature type="transmembrane region" description="Helical" evidence="1">
    <location>
        <begin position="128"/>
        <end position="154"/>
    </location>
</feature>
<dbReference type="Proteomes" id="UP000565078">
    <property type="component" value="Unassembled WGS sequence"/>
</dbReference>
<evidence type="ECO:0000259" key="2">
    <source>
        <dbReference type="Pfam" id="PF09335"/>
    </source>
</evidence>
<evidence type="ECO:0000256" key="1">
    <source>
        <dbReference type="SAM" id="Phobius"/>
    </source>
</evidence>
<evidence type="ECO:0000313" key="3">
    <source>
        <dbReference type="EMBL" id="HIH09719.1"/>
    </source>
</evidence>
<dbReference type="InterPro" id="IPR051311">
    <property type="entry name" value="DedA_domain"/>
</dbReference>
<proteinExistence type="predicted"/>
<dbReference type="InterPro" id="IPR032816">
    <property type="entry name" value="VTT_dom"/>
</dbReference>
<gene>
    <name evidence="3" type="ORF">HA254_03525</name>
</gene>
<keyword evidence="1" id="KW-1133">Transmembrane helix</keyword>
<feature type="transmembrane region" description="Helical" evidence="1">
    <location>
        <begin position="79"/>
        <end position="107"/>
    </location>
</feature>
<evidence type="ECO:0000313" key="4">
    <source>
        <dbReference type="Proteomes" id="UP000565078"/>
    </source>
</evidence>
<dbReference type="EMBL" id="DUGC01000056">
    <property type="protein sequence ID" value="HIH09719.1"/>
    <property type="molecule type" value="Genomic_DNA"/>
</dbReference>
<dbReference type="AlphaFoldDB" id="A0A7J4IZM8"/>
<keyword evidence="1" id="KW-0472">Membrane</keyword>
<dbReference type="Pfam" id="PF09335">
    <property type="entry name" value="VTT_dom"/>
    <property type="match status" value="1"/>
</dbReference>
<feature type="transmembrane region" description="Helical" evidence="1">
    <location>
        <begin position="39"/>
        <end position="59"/>
    </location>
</feature>
<organism evidence="3 4">
    <name type="scientific">Candidatus Iainarchaeum sp</name>
    <dbReference type="NCBI Taxonomy" id="3101447"/>
    <lineage>
        <taxon>Archaea</taxon>
        <taxon>Candidatus Iainarchaeota</taxon>
        <taxon>Candidatus Iainarchaeia</taxon>
        <taxon>Candidatus Iainarchaeales</taxon>
        <taxon>Candidatus Iainarchaeaceae</taxon>
        <taxon>Candidatus Iainarchaeum</taxon>
    </lineage>
</organism>
<comment type="caution">
    <text evidence="3">The sequence shown here is derived from an EMBL/GenBank/DDBJ whole genome shotgun (WGS) entry which is preliminary data.</text>
</comment>
<dbReference type="PANTHER" id="PTHR42709">
    <property type="entry name" value="ALKALINE PHOSPHATASE LIKE PROTEIN"/>
    <property type="match status" value="1"/>
</dbReference>
<feature type="transmembrane region" description="Helical" evidence="1">
    <location>
        <begin position="12"/>
        <end position="32"/>
    </location>
</feature>
<accession>A0A7J4IZM8</accession>
<feature type="transmembrane region" description="Helical" evidence="1">
    <location>
        <begin position="160"/>
        <end position="186"/>
    </location>
</feature>
<protein>
    <recommendedName>
        <fullName evidence="2">VTT domain-containing protein</fullName>
    </recommendedName>
</protein>